<accession>A0A804INX7</accession>
<organism evidence="4 5">
    <name type="scientific">Musa acuminata subsp. malaccensis</name>
    <name type="common">Wild banana</name>
    <name type="synonym">Musa malaccensis</name>
    <dbReference type="NCBI Taxonomy" id="214687"/>
    <lineage>
        <taxon>Eukaryota</taxon>
        <taxon>Viridiplantae</taxon>
        <taxon>Streptophyta</taxon>
        <taxon>Embryophyta</taxon>
        <taxon>Tracheophyta</taxon>
        <taxon>Spermatophyta</taxon>
        <taxon>Magnoliopsida</taxon>
        <taxon>Liliopsida</taxon>
        <taxon>Zingiberales</taxon>
        <taxon>Musaceae</taxon>
        <taxon>Musa</taxon>
    </lineage>
</organism>
<dbReference type="Proteomes" id="UP000012960">
    <property type="component" value="Unplaced"/>
</dbReference>
<dbReference type="OMA" id="HAVDSWR"/>
<keyword evidence="1" id="KW-0175">Coiled coil</keyword>
<sequence length="429" mass="47969">MRGRNGGAAGERGGAQTAAESSVEEKGGDSIDWLALPYRKVPHTHNCCGREIRSIVAAADSAPTRSSKLFNHFSSSHRFKMTSKTTASIQRVQKLNHVRQEGPNWVLIAGSALLSTLTVSLGCKLKKAFQIRRQDTAHKDVHTEYRKSASKKSSGACQLHSSLYHFNQDEEVCCYCLSGTSEGRVDVKQPKNPVAHEADVSLTLVEIPAAEQNKDVGSVMWISSPDRLEMPRKPLHHSNSSGSPCISESGSDIYSKREVIQKLRQQLKRRDEMIMEMQAQITDLQNSLNIQLSQSAHLQAQLDCTGRDLFNSEREIQQLRKVIADHCVAEVVSPEKPIEARQWHHEATNGFMNGYPDNVDGMEVNCVGAEKAKAERERIEMLKREVQELKEVIDGKDFLLQSYKEQKTELCSKIKELQLKLASQVPNIL</sequence>
<dbReference type="PANTHER" id="PTHR34462:SF1">
    <property type="entry name" value="OS05G0587400 PROTEIN"/>
    <property type="match status" value="1"/>
</dbReference>
<evidence type="ECO:0000313" key="3">
    <source>
        <dbReference type="EMBL" id="CAG1841965.1"/>
    </source>
</evidence>
<feature type="coiled-coil region" evidence="1">
    <location>
        <begin position="369"/>
        <end position="420"/>
    </location>
</feature>
<reference evidence="3" key="1">
    <citation type="submission" date="2021-03" db="EMBL/GenBank/DDBJ databases">
        <authorList>
            <consortium name="Genoscope - CEA"/>
            <person name="William W."/>
        </authorList>
    </citation>
    <scope>NUCLEOTIDE SEQUENCE</scope>
    <source>
        <strain evidence="3">Doubled-haploid Pahang</strain>
    </source>
</reference>
<evidence type="ECO:0000313" key="4">
    <source>
        <dbReference type="EnsemblPlants" id="Ma04_p12380.2"/>
    </source>
</evidence>
<dbReference type="Gramene" id="Ma04_t12380.2">
    <property type="protein sequence ID" value="Ma04_p12380.2"/>
    <property type="gene ID" value="Ma04_g12380"/>
</dbReference>
<dbReference type="FunCoup" id="A0A804INX7">
    <property type="interactions" value="3243"/>
</dbReference>
<feature type="region of interest" description="Disordered" evidence="2">
    <location>
        <begin position="1"/>
        <end position="26"/>
    </location>
</feature>
<keyword evidence="5" id="KW-1185">Reference proteome</keyword>
<feature type="compositionally biased region" description="Gly residues" evidence="2">
    <location>
        <begin position="1"/>
        <end position="13"/>
    </location>
</feature>
<protein>
    <submittedName>
        <fullName evidence="3">(wild Malaysian banana) hypothetical protein</fullName>
    </submittedName>
</protein>
<name>A0A804INX7_MUSAM</name>
<evidence type="ECO:0000313" key="5">
    <source>
        <dbReference type="Proteomes" id="UP000012960"/>
    </source>
</evidence>
<reference evidence="4" key="2">
    <citation type="submission" date="2021-05" db="UniProtKB">
        <authorList>
            <consortium name="EnsemblPlants"/>
        </authorList>
    </citation>
    <scope>IDENTIFICATION</scope>
    <source>
        <strain evidence="4">subsp. malaccensis</strain>
    </source>
</reference>
<dbReference type="EnsemblPlants" id="Ma04_t12380.2">
    <property type="protein sequence ID" value="Ma04_p12380.2"/>
    <property type="gene ID" value="Ma04_g12380"/>
</dbReference>
<dbReference type="PANTHER" id="PTHR34462">
    <property type="entry name" value="OS05G0587400 PROTEIN"/>
    <property type="match status" value="1"/>
</dbReference>
<evidence type="ECO:0000256" key="2">
    <source>
        <dbReference type="SAM" id="MobiDB-lite"/>
    </source>
</evidence>
<evidence type="ECO:0000256" key="1">
    <source>
        <dbReference type="SAM" id="Coils"/>
    </source>
</evidence>
<gene>
    <name evidence="3" type="ORF">GSMUA_117600.1</name>
</gene>
<dbReference type="AlphaFoldDB" id="A0A804INX7"/>
<dbReference type="OrthoDB" id="1883104at2759"/>
<proteinExistence type="predicted"/>
<dbReference type="EMBL" id="HG996469">
    <property type="protein sequence ID" value="CAG1841965.1"/>
    <property type="molecule type" value="Genomic_DNA"/>
</dbReference>